<keyword evidence="1" id="KW-0472">Membrane</keyword>
<accession>A0A8T2RJL7</accession>
<sequence length="100" mass="11710">MAIVRIFHSPQYGVSFCTAETIYQRLMNGSTVQTASYLIILIISFHFIYGSFFLGTDLVVLYIEIKINRSRHFLNIQQKNKATHIQQRGVDYCFVYMNFD</sequence>
<dbReference type="EMBL" id="CM035431">
    <property type="protein sequence ID" value="KAH7296586.1"/>
    <property type="molecule type" value="Genomic_DNA"/>
</dbReference>
<keyword evidence="1" id="KW-1133">Transmembrane helix</keyword>
<evidence type="ECO:0000256" key="1">
    <source>
        <dbReference type="SAM" id="Phobius"/>
    </source>
</evidence>
<gene>
    <name evidence="2" type="ORF">KP509_26G029700</name>
</gene>
<proteinExistence type="predicted"/>
<name>A0A8T2RJL7_CERRI</name>
<dbReference type="Proteomes" id="UP000825935">
    <property type="component" value="Chromosome 26"/>
</dbReference>
<evidence type="ECO:0000313" key="3">
    <source>
        <dbReference type="Proteomes" id="UP000825935"/>
    </source>
</evidence>
<comment type="caution">
    <text evidence="2">The sequence shown here is derived from an EMBL/GenBank/DDBJ whole genome shotgun (WGS) entry which is preliminary data.</text>
</comment>
<dbReference type="AlphaFoldDB" id="A0A8T2RJL7"/>
<evidence type="ECO:0000313" key="2">
    <source>
        <dbReference type="EMBL" id="KAH7296586.1"/>
    </source>
</evidence>
<keyword evidence="1" id="KW-0812">Transmembrane</keyword>
<organism evidence="2 3">
    <name type="scientific">Ceratopteris richardii</name>
    <name type="common">Triangle waterfern</name>
    <dbReference type="NCBI Taxonomy" id="49495"/>
    <lineage>
        <taxon>Eukaryota</taxon>
        <taxon>Viridiplantae</taxon>
        <taxon>Streptophyta</taxon>
        <taxon>Embryophyta</taxon>
        <taxon>Tracheophyta</taxon>
        <taxon>Polypodiopsida</taxon>
        <taxon>Polypodiidae</taxon>
        <taxon>Polypodiales</taxon>
        <taxon>Pteridineae</taxon>
        <taxon>Pteridaceae</taxon>
        <taxon>Parkerioideae</taxon>
        <taxon>Ceratopteris</taxon>
    </lineage>
</organism>
<keyword evidence="3" id="KW-1185">Reference proteome</keyword>
<feature type="transmembrane region" description="Helical" evidence="1">
    <location>
        <begin position="35"/>
        <end position="63"/>
    </location>
</feature>
<protein>
    <submittedName>
        <fullName evidence="2">Uncharacterized protein</fullName>
    </submittedName>
</protein>
<reference evidence="2" key="1">
    <citation type="submission" date="2021-08" db="EMBL/GenBank/DDBJ databases">
        <title>WGS assembly of Ceratopteris richardii.</title>
        <authorList>
            <person name="Marchant D.B."/>
            <person name="Chen G."/>
            <person name="Jenkins J."/>
            <person name="Shu S."/>
            <person name="Leebens-Mack J."/>
            <person name="Grimwood J."/>
            <person name="Schmutz J."/>
            <person name="Soltis P."/>
            <person name="Soltis D."/>
            <person name="Chen Z.-H."/>
        </authorList>
    </citation>
    <scope>NUCLEOTIDE SEQUENCE</scope>
    <source>
        <strain evidence="2">Whitten #5841</strain>
        <tissue evidence="2">Leaf</tissue>
    </source>
</reference>